<name>A0A7D5GFV6_9EURY</name>
<proteinExistence type="predicted"/>
<reference evidence="2 3" key="1">
    <citation type="submission" date="2020-07" db="EMBL/GenBank/DDBJ databases">
        <title>Gai3-2, isolated from salt lake.</title>
        <authorList>
            <person name="Cui H."/>
            <person name="Shi X."/>
        </authorList>
    </citation>
    <scope>NUCLEOTIDE SEQUENCE [LARGE SCALE GENOMIC DNA]</scope>
    <source>
        <strain evidence="2 3">Gai3-2</strain>
    </source>
</reference>
<dbReference type="EMBL" id="CP058529">
    <property type="protein sequence ID" value="QLG26331.1"/>
    <property type="molecule type" value="Genomic_DNA"/>
</dbReference>
<keyword evidence="3" id="KW-1185">Reference proteome</keyword>
<dbReference type="RefSeq" id="WP_179167906.1">
    <property type="nucleotide sequence ID" value="NZ_CP058529.1"/>
</dbReference>
<keyword evidence="1" id="KW-1133">Transmembrane helix</keyword>
<dbReference type="Proteomes" id="UP000509750">
    <property type="component" value="Chromosome"/>
</dbReference>
<dbReference type="OrthoDB" id="383645at2157"/>
<dbReference type="InterPro" id="IPR058341">
    <property type="entry name" value="DUF8028"/>
</dbReference>
<sequence length="77" mass="8225">MTPSTPLRQFVRLTKTVQDNSPITSLRAVAFYSAIGLPILYLPLLADGLKLAEVPLLVALLCANFAALLAGHGYGEK</sequence>
<protein>
    <submittedName>
        <fullName evidence="2">Uncharacterized protein</fullName>
    </submittedName>
</protein>
<dbReference type="AlphaFoldDB" id="A0A7D5GFV6"/>
<feature type="transmembrane region" description="Helical" evidence="1">
    <location>
        <begin position="23"/>
        <end position="42"/>
    </location>
</feature>
<accession>A0A7D5GFV6</accession>
<evidence type="ECO:0000313" key="3">
    <source>
        <dbReference type="Proteomes" id="UP000509750"/>
    </source>
</evidence>
<evidence type="ECO:0000313" key="2">
    <source>
        <dbReference type="EMBL" id="QLG26331.1"/>
    </source>
</evidence>
<dbReference type="Pfam" id="PF26071">
    <property type="entry name" value="DUF8028"/>
    <property type="match status" value="1"/>
</dbReference>
<keyword evidence="1" id="KW-0812">Transmembrane</keyword>
<dbReference type="KEGG" id="halg:HUG10_01695"/>
<gene>
    <name evidence="2" type="ORF">HUG10_01695</name>
</gene>
<dbReference type="GeneID" id="56027506"/>
<evidence type="ECO:0000256" key="1">
    <source>
        <dbReference type="SAM" id="Phobius"/>
    </source>
</evidence>
<keyword evidence="1" id="KW-0472">Membrane</keyword>
<feature type="transmembrane region" description="Helical" evidence="1">
    <location>
        <begin position="54"/>
        <end position="74"/>
    </location>
</feature>
<organism evidence="2 3">
    <name type="scientific">Halorarum halophilum</name>
    <dbReference type="NCBI Taxonomy" id="2743090"/>
    <lineage>
        <taxon>Archaea</taxon>
        <taxon>Methanobacteriati</taxon>
        <taxon>Methanobacteriota</taxon>
        <taxon>Stenosarchaea group</taxon>
        <taxon>Halobacteria</taxon>
        <taxon>Halobacteriales</taxon>
        <taxon>Haloferacaceae</taxon>
        <taxon>Halorarum</taxon>
    </lineage>
</organism>